<dbReference type="EMBL" id="VSSQ01073152">
    <property type="protein sequence ID" value="MPN24332.1"/>
    <property type="molecule type" value="Genomic_DNA"/>
</dbReference>
<evidence type="ECO:0000313" key="1">
    <source>
        <dbReference type="EMBL" id="MPN24332.1"/>
    </source>
</evidence>
<dbReference type="AlphaFoldDB" id="A0A645GE92"/>
<accession>A0A645GE92</accession>
<reference evidence="1" key="1">
    <citation type="submission" date="2019-08" db="EMBL/GenBank/DDBJ databases">
        <authorList>
            <person name="Kucharzyk K."/>
            <person name="Murdoch R.W."/>
            <person name="Higgins S."/>
            <person name="Loffler F."/>
        </authorList>
    </citation>
    <scope>NUCLEOTIDE SEQUENCE</scope>
</reference>
<comment type="caution">
    <text evidence="1">The sequence shown here is derived from an EMBL/GenBank/DDBJ whole genome shotgun (WGS) entry which is preliminary data.</text>
</comment>
<gene>
    <name evidence="1" type="ORF">SDC9_171729</name>
</gene>
<name>A0A645GE92_9ZZZZ</name>
<sequence>MFTRTPLMYIPSLSFTSMVRKPNDFVSRCSTLPSAASNENSALYKLGVSALHNKGFCTRAVTVVQSPPALTGVTSSATFLPLASKITVRTLVLAAAILRKQSVTNAPSAVALIATLLMFTAGLTSRNTGRKIPPKFQ</sequence>
<organism evidence="1">
    <name type="scientific">bioreactor metagenome</name>
    <dbReference type="NCBI Taxonomy" id="1076179"/>
    <lineage>
        <taxon>unclassified sequences</taxon>
        <taxon>metagenomes</taxon>
        <taxon>ecological metagenomes</taxon>
    </lineage>
</organism>
<proteinExistence type="predicted"/>
<protein>
    <submittedName>
        <fullName evidence="1">Uncharacterized protein</fullName>
    </submittedName>
</protein>